<dbReference type="EMBL" id="BSPB01000005">
    <property type="protein sequence ID" value="GLS13602.1"/>
    <property type="molecule type" value="Genomic_DNA"/>
</dbReference>
<accession>A0ABQ6C5X5</accession>
<gene>
    <name evidence="1" type="ORF">GCM10007935_10320</name>
</gene>
<protein>
    <recommendedName>
        <fullName evidence="3">DUF4377 domain-containing protein</fullName>
    </recommendedName>
</protein>
<proteinExistence type="predicted"/>
<dbReference type="Proteomes" id="UP001156903">
    <property type="component" value="Unassembled WGS sequence"/>
</dbReference>
<comment type="caution">
    <text evidence="1">The sequence shown here is derived from an EMBL/GenBank/DDBJ whole genome shotgun (WGS) entry which is preliminary data.</text>
</comment>
<keyword evidence="2" id="KW-1185">Reference proteome</keyword>
<name>A0ABQ6C5X5_9BURK</name>
<reference evidence="2" key="1">
    <citation type="journal article" date="2019" name="Int. J. Syst. Evol. Microbiol.">
        <title>The Global Catalogue of Microorganisms (GCM) 10K type strain sequencing project: providing services to taxonomists for standard genome sequencing and annotation.</title>
        <authorList>
            <consortium name="The Broad Institute Genomics Platform"/>
            <consortium name="The Broad Institute Genome Sequencing Center for Infectious Disease"/>
            <person name="Wu L."/>
            <person name="Ma J."/>
        </authorList>
    </citation>
    <scope>NUCLEOTIDE SEQUENCE [LARGE SCALE GENOMIC DNA]</scope>
    <source>
        <strain evidence="2">NBRC 109341</strain>
    </source>
</reference>
<evidence type="ECO:0000313" key="1">
    <source>
        <dbReference type="EMBL" id="GLS13602.1"/>
    </source>
</evidence>
<dbReference type="RefSeq" id="WP_284306949.1">
    <property type="nucleotide sequence ID" value="NZ_BSPB01000005.1"/>
</dbReference>
<organism evidence="1 2">
    <name type="scientific">Hydrogenophaga electricum</name>
    <dbReference type="NCBI Taxonomy" id="1230953"/>
    <lineage>
        <taxon>Bacteria</taxon>
        <taxon>Pseudomonadati</taxon>
        <taxon>Pseudomonadota</taxon>
        <taxon>Betaproteobacteria</taxon>
        <taxon>Burkholderiales</taxon>
        <taxon>Comamonadaceae</taxon>
        <taxon>Hydrogenophaga</taxon>
    </lineage>
</organism>
<evidence type="ECO:0008006" key="3">
    <source>
        <dbReference type="Google" id="ProtNLM"/>
    </source>
</evidence>
<sequence>MATTLRHIAGSVFGLALSTEQCPIATADAEPVDMAGWGVALRLIGTSYTAELPGTWLTTTDPAWSFAFEVANTLPWPPGTYAARLVYTEPAPASRRFEVETAMAVEVIR</sequence>
<evidence type="ECO:0000313" key="2">
    <source>
        <dbReference type="Proteomes" id="UP001156903"/>
    </source>
</evidence>